<organism evidence="2 3">
    <name type="scientific">Marasmiellus scandens</name>
    <dbReference type="NCBI Taxonomy" id="2682957"/>
    <lineage>
        <taxon>Eukaryota</taxon>
        <taxon>Fungi</taxon>
        <taxon>Dikarya</taxon>
        <taxon>Basidiomycota</taxon>
        <taxon>Agaricomycotina</taxon>
        <taxon>Agaricomycetes</taxon>
        <taxon>Agaricomycetidae</taxon>
        <taxon>Agaricales</taxon>
        <taxon>Marasmiineae</taxon>
        <taxon>Omphalotaceae</taxon>
        <taxon>Marasmiellus</taxon>
    </lineage>
</organism>
<proteinExistence type="predicted"/>
<evidence type="ECO:0000313" key="3">
    <source>
        <dbReference type="Proteomes" id="UP001498398"/>
    </source>
</evidence>
<evidence type="ECO:0000256" key="1">
    <source>
        <dbReference type="SAM" id="MobiDB-lite"/>
    </source>
</evidence>
<sequence length="263" mass="28804">MVYDNTNRYEAMPMNQLQPANTGNGAPNPLQYDIPPHMNSQHHNVHLTFAQMGNHIPKPILPVPQQYMTQQQPVDVNWFQPMNQASPPPGLACTAAAGGGGSGGGSDDGSSHSGSDRRRNDERRGIGIRKGGNDSNGNNGGGPPDDGPPDGDPWAEEEGSEWSENPKGTLGKHRGVTPFGEIQPEESPHYETEFFEYKPEAPQGQVNLKEQVFQMLATLIDWRLFTKYDTVSDAKTQKSLVNSIPKVRPYKGENSIITLDVFV</sequence>
<protein>
    <submittedName>
        <fullName evidence="2">Uncharacterized protein</fullName>
    </submittedName>
</protein>
<name>A0ABR1IZZ1_9AGAR</name>
<feature type="region of interest" description="Disordered" evidence="1">
    <location>
        <begin position="79"/>
        <end position="174"/>
    </location>
</feature>
<feature type="compositionally biased region" description="Acidic residues" evidence="1">
    <location>
        <begin position="147"/>
        <end position="161"/>
    </location>
</feature>
<evidence type="ECO:0000313" key="2">
    <source>
        <dbReference type="EMBL" id="KAK7442235.1"/>
    </source>
</evidence>
<dbReference type="EMBL" id="JBANRG010000059">
    <property type="protein sequence ID" value="KAK7442235.1"/>
    <property type="molecule type" value="Genomic_DNA"/>
</dbReference>
<accession>A0ABR1IZZ1</accession>
<comment type="caution">
    <text evidence="2">The sequence shown here is derived from an EMBL/GenBank/DDBJ whole genome shotgun (WGS) entry which is preliminary data.</text>
</comment>
<reference evidence="2 3" key="1">
    <citation type="submission" date="2024-01" db="EMBL/GenBank/DDBJ databases">
        <title>A draft genome for the cacao thread blight pathogen Marasmiellus scandens.</title>
        <authorList>
            <person name="Baruah I.K."/>
            <person name="Leung J."/>
            <person name="Bukari Y."/>
            <person name="Amoako-Attah I."/>
            <person name="Meinhardt L.W."/>
            <person name="Bailey B.A."/>
            <person name="Cohen S.P."/>
        </authorList>
    </citation>
    <scope>NUCLEOTIDE SEQUENCE [LARGE SCALE GENOMIC DNA]</scope>
    <source>
        <strain evidence="2 3">GH-19</strain>
    </source>
</reference>
<dbReference type="Proteomes" id="UP001498398">
    <property type="component" value="Unassembled WGS sequence"/>
</dbReference>
<feature type="compositionally biased region" description="Basic and acidic residues" evidence="1">
    <location>
        <begin position="114"/>
        <end position="125"/>
    </location>
</feature>
<keyword evidence="3" id="KW-1185">Reference proteome</keyword>
<gene>
    <name evidence="2" type="ORF">VKT23_016205</name>
</gene>
<feature type="compositionally biased region" description="Gly residues" evidence="1">
    <location>
        <begin position="97"/>
        <end position="107"/>
    </location>
</feature>